<name>A0A9N9HRS8_9GLOM</name>
<protein>
    <submittedName>
        <fullName evidence="2">13473_t:CDS:1</fullName>
    </submittedName>
</protein>
<dbReference type="EMBL" id="CAJVPV010017486">
    <property type="protein sequence ID" value="CAG8702879.1"/>
    <property type="molecule type" value="Genomic_DNA"/>
</dbReference>
<feature type="non-terminal residue" evidence="2">
    <location>
        <position position="1"/>
    </location>
</feature>
<organism evidence="2 3">
    <name type="scientific">Acaulospora morrowiae</name>
    <dbReference type="NCBI Taxonomy" id="94023"/>
    <lineage>
        <taxon>Eukaryota</taxon>
        <taxon>Fungi</taxon>
        <taxon>Fungi incertae sedis</taxon>
        <taxon>Mucoromycota</taxon>
        <taxon>Glomeromycotina</taxon>
        <taxon>Glomeromycetes</taxon>
        <taxon>Diversisporales</taxon>
        <taxon>Acaulosporaceae</taxon>
        <taxon>Acaulospora</taxon>
    </lineage>
</organism>
<keyword evidence="1" id="KW-0472">Membrane</keyword>
<evidence type="ECO:0000256" key="1">
    <source>
        <dbReference type="SAM" id="Phobius"/>
    </source>
</evidence>
<sequence>GKETIYWYFGFIIVFAAVFTVAWMLHKIRDFLARKYYKYCVEQDD</sequence>
<comment type="caution">
    <text evidence="2">The sequence shown here is derived from an EMBL/GenBank/DDBJ whole genome shotgun (WGS) entry which is preliminary data.</text>
</comment>
<keyword evidence="3" id="KW-1185">Reference proteome</keyword>
<reference evidence="2" key="1">
    <citation type="submission" date="2021-06" db="EMBL/GenBank/DDBJ databases">
        <authorList>
            <person name="Kallberg Y."/>
            <person name="Tangrot J."/>
            <person name="Rosling A."/>
        </authorList>
    </citation>
    <scope>NUCLEOTIDE SEQUENCE</scope>
    <source>
        <strain evidence="2">CL551</strain>
    </source>
</reference>
<dbReference type="AlphaFoldDB" id="A0A9N9HRS8"/>
<keyword evidence="1" id="KW-1133">Transmembrane helix</keyword>
<feature type="transmembrane region" description="Helical" evidence="1">
    <location>
        <begin position="6"/>
        <end position="25"/>
    </location>
</feature>
<dbReference type="Proteomes" id="UP000789342">
    <property type="component" value="Unassembled WGS sequence"/>
</dbReference>
<evidence type="ECO:0000313" key="3">
    <source>
        <dbReference type="Proteomes" id="UP000789342"/>
    </source>
</evidence>
<proteinExistence type="predicted"/>
<dbReference type="OrthoDB" id="419711at2759"/>
<gene>
    <name evidence="2" type="ORF">AMORRO_LOCUS12234</name>
</gene>
<accession>A0A9N9HRS8</accession>
<keyword evidence="1" id="KW-0812">Transmembrane</keyword>
<evidence type="ECO:0000313" key="2">
    <source>
        <dbReference type="EMBL" id="CAG8702879.1"/>
    </source>
</evidence>